<evidence type="ECO:0000313" key="3">
    <source>
        <dbReference type="WBParaSite" id="ECPE_0001032001-mRNA-1"/>
    </source>
</evidence>
<protein>
    <submittedName>
        <fullName evidence="3">Protein sleepless</fullName>
    </submittedName>
</protein>
<proteinExistence type="predicted"/>
<evidence type="ECO:0000256" key="1">
    <source>
        <dbReference type="ARBA" id="ARBA00022729"/>
    </source>
</evidence>
<reference evidence="3" key="1">
    <citation type="submission" date="2016-06" db="UniProtKB">
        <authorList>
            <consortium name="WormBaseParasite"/>
        </authorList>
    </citation>
    <scope>IDENTIFICATION</scope>
</reference>
<accession>A0A183ATK3</accession>
<dbReference type="AlphaFoldDB" id="A0A183ATK3"/>
<dbReference type="PANTHER" id="PTHR38332">
    <property type="entry name" value="PROTEIN CBG11604"/>
    <property type="match status" value="1"/>
</dbReference>
<organism evidence="3">
    <name type="scientific">Echinostoma caproni</name>
    <dbReference type="NCBI Taxonomy" id="27848"/>
    <lineage>
        <taxon>Eukaryota</taxon>
        <taxon>Metazoa</taxon>
        <taxon>Spiralia</taxon>
        <taxon>Lophotrochozoa</taxon>
        <taxon>Platyhelminthes</taxon>
        <taxon>Trematoda</taxon>
        <taxon>Digenea</taxon>
        <taxon>Plagiorchiida</taxon>
        <taxon>Echinostomata</taxon>
        <taxon>Echinostomatoidea</taxon>
        <taxon>Echinostomatidae</taxon>
        <taxon>Echinostoma</taxon>
    </lineage>
</organism>
<dbReference type="GO" id="GO:0032222">
    <property type="term" value="P:regulation of synaptic transmission, cholinergic"/>
    <property type="evidence" value="ECO:0007669"/>
    <property type="project" value="InterPro"/>
</dbReference>
<evidence type="ECO:0000256" key="2">
    <source>
        <dbReference type="ARBA" id="ARBA00023180"/>
    </source>
</evidence>
<dbReference type="InterPro" id="IPR031424">
    <property type="entry name" value="QVR-like"/>
</dbReference>
<dbReference type="GO" id="GO:0030431">
    <property type="term" value="P:sleep"/>
    <property type="evidence" value="ECO:0007669"/>
    <property type="project" value="InterPro"/>
</dbReference>
<dbReference type="WBParaSite" id="ECPE_0001032001-mRNA-1">
    <property type="protein sequence ID" value="ECPE_0001032001-mRNA-1"/>
    <property type="gene ID" value="ECPE_0001032001"/>
</dbReference>
<dbReference type="PANTHER" id="PTHR38332:SF1">
    <property type="entry name" value="RE49668P"/>
    <property type="match status" value="1"/>
</dbReference>
<sequence>LFSVSPLVVLDCEAIACYSCVSINGSDPKCEDPMSASVPLDRPCRQSVAGHEGLFYAYYCSKIKGVRQSDGRSLLIRHCSMDKLADIPTHCGQFSLDEELYSGCIATCTRDWCNTSPMLDHLFLLCFLGNNLKE</sequence>
<keyword evidence="2" id="KW-0325">Glycoprotein</keyword>
<keyword evidence="1" id="KW-0732">Signal</keyword>
<dbReference type="Pfam" id="PF17064">
    <property type="entry name" value="QVR"/>
    <property type="match status" value="1"/>
</dbReference>
<name>A0A183ATK3_9TREM</name>